<keyword evidence="1" id="KW-0406">Ion transport</keyword>
<reference evidence="4" key="1">
    <citation type="journal article" date="2018" name="Sci. Rep.">
        <title>Lignite coal burning seam in the remote Altai Mountains harbors a hydrogen-driven thermophilic microbial community.</title>
        <authorList>
            <person name="Kadnikov V.V."/>
            <person name="Mardanov A.V."/>
            <person name="Ivasenko D.A."/>
            <person name="Antsiferov D.V."/>
            <person name="Beletsky A.V."/>
            <person name="Karnachuk O.V."/>
            <person name="Ravin N.V."/>
        </authorList>
    </citation>
    <scope>NUCLEOTIDE SEQUENCE [LARGE SCALE GENOMIC DNA]</scope>
</reference>
<evidence type="ECO:0000313" key="4">
    <source>
        <dbReference type="Proteomes" id="UP000244338"/>
    </source>
</evidence>
<name>A0A2R6XXA8_9BACL</name>
<comment type="caution">
    <text evidence="3">The sequence shown here is derived from an EMBL/GenBank/DDBJ whole genome shotgun (WGS) entry which is preliminary data.</text>
</comment>
<protein>
    <submittedName>
        <fullName evidence="3">Ferric iron ABC transporter, iron-binding protein</fullName>
    </submittedName>
</protein>
<gene>
    <name evidence="3" type="ORF">BSOLF_0794</name>
</gene>
<dbReference type="InterPro" id="IPR006059">
    <property type="entry name" value="SBP"/>
</dbReference>
<keyword evidence="1" id="KW-0813">Transport</keyword>
<dbReference type="EMBL" id="PEBX01000217">
    <property type="protein sequence ID" value="PTQ55053.1"/>
    <property type="molecule type" value="Genomic_DNA"/>
</dbReference>
<dbReference type="PANTHER" id="PTHR30006">
    <property type="entry name" value="THIAMINE-BINDING PERIPLASMIC PROTEIN-RELATED"/>
    <property type="match status" value="1"/>
</dbReference>
<organism evidence="3 4">
    <name type="scientific">Candidatus Carbonibacillus altaicus</name>
    <dbReference type="NCBI Taxonomy" id="2163959"/>
    <lineage>
        <taxon>Bacteria</taxon>
        <taxon>Bacillati</taxon>
        <taxon>Bacillota</taxon>
        <taxon>Bacilli</taxon>
        <taxon>Bacillales</taxon>
        <taxon>Candidatus Carbonibacillus</taxon>
    </lineage>
</organism>
<dbReference type="GO" id="GO:0030288">
    <property type="term" value="C:outer membrane-bounded periplasmic space"/>
    <property type="evidence" value="ECO:0007669"/>
    <property type="project" value="TreeGrafter"/>
</dbReference>
<dbReference type="PANTHER" id="PTHR30006:SF15">
    <property type="entry name" value="IRON-UTILIZATION PERIPLASMIC PROTEIN"/>
    <property type="match status" value="1"/>
</dbReference>
<dbReference type="Gene3D" id="3.40.190.10">
    <property type="entry name" value="Periplasmic binding protein-like II"/>
    <property type="match status" value="2"/>
</dbReference>
<keyword evidence="1" id="KW-0410">Iron transport</keyword>
<keyword evidence="1" id="KW-0408">Iron</keyword>
<dbReference type="SUPFAM" id="SSF53850">
    <property type="entry name" value="Periplasmic binding protein-like II"/>
    <property type="match status" value="1"/>
</dbReference>
<dbReference type="Proteomes" id="UP000244338">
    <property type="component" value="Unassembled WGS sequence"/>
</dbReference>
<dbReference type="GO" id="GO:0006826">
    <property type="term" value="P:iron ion transport"/>
    <property type="evidence" value="ECO:0007669"/>
    <property type="project" value="UniProtKB-KW"/>
</dbReference>
<sequence>MKALVQGLGDVAIVNTYYVGLLLNSEDPAERAVGERIGVFFPDQETTGTHMNISGIGIVKGAPHPHNAIKFIQYLTSVPAQEKLSALNYEYPVNLDAVWAKELEAWGTFKSQSIDFADLGRYNQEAVKIFTEVGWK</sequence>
<accession>A0A2R6XXA8</accession>
<dbReference type="Pfam" id="PF13416">
    <property type="entry name" value="SBP_bac_8"/>
    <property type="match status" value="1"/>
</dbReference>
<proteinExistence type="predicted"/>
<keyword evidence="2" id="KW-0732">Signal</keyword>
<evidence type="ECO:0000313" key="3">
    <source>
        <dbReference type="EMBL" id="PTQ55053.1"/>
    </source>
</evidence>
<dbReference type="AlphaFoldDB" id="A0A2R6XXA8"/>
<evidence type="ECO:0000256" key="2">
    <source>
        <dbReference type="ARBA" id="ARBA00022729"/>
    </source>
</evidence>
<evidence type="ECO:0000256" key="1">
    <source>
        <dbReference type="ARBA" id="ARBA00022496"/>
    </source>
</evidence>